<dbReference type="SUPFAM" id="SSF51412">
    <property type="entry name" value="Inosine monophosphate dehydrogenase (IMPDH)"/>
    <property type="match status" value="1"/>
</dbReference>
<evidence type="ECO:0000256" key="1">
    <source>
        <dbReference type="ARBA" id="ARBA00003535"/>
    </source>
</evidence>
<keyword evidence="3" id="KW-0285">Flavoprotein</keyword>
<dbReference type="InterPro" id="IPR013785">
    <property type="entry name" value="Aldolase_TIM"/>
</dbReference>
<dbReference type="Gene3D" id="3.20.20.70">
    <property type="entry name" value="Aldolase class I"/>
    <property type="match status" value="1"/>
</dbReference>
<dbReference type="RefSeq" id="WP_111717264.1">
    <property type="nucleotide sequence ID" value="NZ_LR134316.1"/>
</dbReference>
<dbReference type="EMBL" id="LS483361">
    <property type="protein sequence ID" value="SQF67477.1"/>
    <property type="molecule type" value="Genomic_DNA"/>
</dbReference>
<evidence type="ECO:0000256" key="5">
    <source>
        <dbReference type="ARBA" id="ARBA00023002"/>
    </source>
</evidence>
<dbReference type="AlphaFoldDB" id="A0A9X8T0L5"/>
<organism evidence="6 7">
    <name type="scientific">Streptococcus dysgalactiae subsp. equisimilis</name>
    <name type="common">Streptococcus equisimilis</name>
    <dbReference type="NCBI Taxonomy" id="119602"/>
    <lineage>
        <taxon>Bacteria</taxon>
        <taxon>Bacillati</taxon>
        <taxon>Bacillota</taxon>
        <taxon>Bacilli</taxon>
        <taxon>Lactobacillales</taxon>
        <taxon>Streptococcaceae</taxon>
        <taxon>Streptococcus</taxon>
    </lineage>
</organism>
<keyword evidence="5 6" id="KW-0560">Oxidoreductase</keyword>
<gene>
    <name evidence="6" type="ORF">NCTC6179_01669</name>
</gene>
<protein>
    <recommendedName>
        <fullName evidence="2">Probable nitronate monooxygenase</fullName>
    </recommendedName>
</protein>
<evidence type="ECO:0000256" key="2">
    <source>
        <dbReference type="ARBA" id="ARBA00013457"/>
    </source>
</evidence>
<name>A0A9X8T0L5_STREQ</name>
<dbReference type="PANTHER" id="PTHR32332:SF20">
    <property type="entry name" value="2-NITROPROPANE DIOXYGENASE-LIKE PROTEIN"/>
    <property type="match status" value="1"/>
</dbReference>
<evidence type="ECO:0000313" key="7">
    <source>
        <dbReference type="Proteomes" id="UP000249571"/>
    </source>
</evidence>
<dbReference type="PANTHER" id="PTHR32332">
    <property type="entry name" value="2-NITROPROPANE DIOXYGENASE"/>
    <property type="match status" value="1"/>
</dbReference>
<dbReference type="Pfam" id="PF03060">
    <property type="entry name" value="NMO"/>
    <property type="match status" value="2"/>
</dbReference>
<accession>A0A9X8T0L5</accession>
<evidence type="ECO:0000256" key="3">
    <source>
        <dbReference type="ARBA" id="ARBA00022630"/>
    </source>
</evidence>
<sequence>MTSIEKLLNCRYPLLQGGMAYISQPKLVAAVSEAGGAGILTSVGETPTSLKALIDEVRQLTSHTFGVNLMLQQNNIAELVEVIVQEKVPFVTTGAGNPAPYLRALKEASIKVLAVVGSVYHAKKMDALGVDAIIAEGQESGGHIGEISSMVLIPQVVDAVSVPVIGAGGVYDHRSISAMIALGAKGVQAGTIFLASQECQIPNSYKEKLLDASEPATIVTGLKYGHPVRSLKTTLVAEYAEKEFSGASKEELDAYIGNAYHQAVVSETDNGCYLAGQVAAAIRRIETVQVIVDRLFPPKQTGSK</sequence>
<keyword evidence="4" id="KW-0288">FMN</keyword>
<proteinExistence type="predicted"/>
<dbReference type="Proteomes" id="UP000249571">
    <property type="component" value="Chromosome 1"/>
</dbReference>
<reference evidence="6 7" key="1">
    <citation type="submission" date="2018-06" db="EMBL/GenBank/DDBJ databases">
        <authorList>
            <consortium name="Pathogen Informatics"/>
            <person name="Doyle S."/>
        </authorList>
    </citation>
    <scope>NUCLEOTIDE SEQUENCE [LARGE SCALE GENOMIC DNA]</scope>
    <source>
        <strain evidence="6 7">NCTC6179</strain>
    </source>
</reference>
<comment type="function">
    <text evidence="1">Nitronate monooxygenase that uses molecular oxygen to catalyze the oxidative denitrification of alkyl nitronates. Acts on propionate 3-nitronate (P3N), the presumed physiological substrate. Probably functions in the detoxification of P3N, a metabolic poison produced by plants and fungi as a defense mechanism.</text>
</comment>
<dbReference type="CDD" id="cd04730">
    <property type="entry name" value="NPD_like"/>
    <property type="match status" value="1"/>
</dbReference>
<evidence type="ECO:0000313" key="6">
    <source>
        <dbReference type="EMBL" id="SQF67477.1"/>
    </source>
</evidence>
<evidence type="ECO:0000256" key="4">
    <source>
        <dbReference type="ARBA" id="ARBA00022643"/>
    </source>
</evidence>
<dbReference type="GO" id="GO:0018580">
    <property type="term" value="F:nitronate monooxygenase activity"/>
    <property type="evidence" value="ECO:0007669"/>
    <property type="project" value="InterPro"/>
</dbReference>
<dbReference type="InterPro" id="IPR004136">
    <property type="entry name" value="NMO"/>
</dbReference>